<reference evidence="2" key="1">
    <citation type="journal article" date="2020" name="Stud. Mycol.">
        <title>101 Dothideomycetes genomes: a test case for predicting lifestyles and emergence of pathogens.</title>
        <authorList>
            <person name="Haridas S."/>
            <person name="Albert R."/>
            <person name="Binder M."/>
            <person name="Bloem J."/>
            <person name="Labutti K."/>
            <person name="Salamov A."/>
            <person name="Andreopoulos B."/>
            <person name="Baker S."/>
            <person name="Barry K."/>
            <person name="Bills G."/>
            <person name="Bluhm B."/>
            <person name="Cannon C."/>
            <person name="Castanera R."/>
            <person name="Culley D."/>
            <person name="Daum C."/>
            <person name="Ezra D."/>
            <person name="Gonzalez J."/>
            <person name="Henrissat B."/>
            <person name="Kuo A."/>
            <person name="Liang C."/>
            <person name="Lipzen A."/>
            <person name="Lutzoni F."/>
            <person name="Magnuson J."/>
            <person name="Mondo S."/>
            <person name="Nolan M."/>
            <person name="Ohm R."/>
            <person name="Pangilinan J."/>
            <person name="Park H.-J."/>
            <person name="Ramirez L."/>
            <person name="Alfaro M."/>
            <person name="Sun H."/>
            <person name="Tritt A."/>
            <person name="Yoshinaga Y."/>
            <person name="Zwiers L.-H."/>
            <person name="Turgeon B."/>
            <person name="Goodwin S."/>
            <person name="Spatafora J."/>
            <person name="Crous P."/>
            <person name="Grigoriev I."/>
        </authorList>
    </citation>
    <scope>NUCLEOTIDE SEQUENCE</scope>
    <source>
        <strain evidence="2">CBS 122681</strain>
    </source>
</reference>
<evidence type="ECO:0000256" key="1">
    <source>
        <dbReference type="SAM" id="Phobius"/>
    </source>
</evidence>
<gene>
    <name evidence="2" type="ORF">K491DRAFT_690884</name>
</gene>
<protein>
    <submittedName>
        <fullName evidence="2">Uncharacterized protein</fullName>
    </submittedName>
</protein>
<organism evidence="2 3">
    <name type="scientific">Lophiostoma macrostomum CBS 122681</name>
    <dbReference type="NCBI Taxonomy" id="1314788"/>
    <lineage>
        <taxon>Eukaryota</taxon>
        <taxon>Fungi</taxon>
        <taxon>Dikarya</taxon>
        <taxon>Ascomycota</taxon>
        <taxon>Pezizomycotina</taxon>
        <taxon>Dothideomycetes</taxon>
        <taxon>Pleosporomycetidae</taxon>
        <taxon>Pleosporales</taxon>
        <taxon>Lophiostomataceae</taxon>
        <taxon>Lophiostoma</taxon>
    </lineage>
</organism>
<evidence type="ECO:0000313" key="3">
    <source>
        <dbReference type="Proteomes" id="UP000799324"/>
    </source>
</evidence>
<sequence length="55" mass="5750">MSTSDLKAQRRTPDVKIRAHGAGRSRRVCIHVAINAVMAGGGILILTGKPRAVAA</sequence>
<dbReference type="Proteomes" id="UP000799324">
    <property type="component" value="Unassembled WGS sequence"/>
</dbReference>
<keyword evidence="1" id="KW-0472">Membrane</keyword>
<dbReference type="AlphaFoldDB" id="A0A6A6TE96"/>
<dbReference type="EMBL" id="MU004323">
    <property type="protein sequence ID" value="KAF2657641.1"/>
    <property type="molecule type" value="Genomic_DNA"/>
</dbReference>
<evidence type="ECO:0000313" key="2">
    <source>
        <dbReference type="EMBL" id="KAF2657641.1"/>
    </source>
</evidence>
<name>A0A6A6TE96_9PLEO</name>
<keyword evidence="1" id="KW-0812">Transmembrane</keyword>
<keyword evidence="3" id="KW-1185">Reference proteome</keyword>
<proteinExistence type="predicted"/>
<accession>A0A6A6TE96</accession>
<feature type="transmembrane region" description="Helical" evidence="1">
    <location>
        <begin position="28"/>
        <end position="47"/>
    </location>
</feature>
<keyword evidence="1" id="KW-1133">Transmembrane helix</keyword>